<comment type="caution">
    <text evidence="1">The sequence shown here is derived from an EMBL/GenBank/DDBJ whole genome shotgun (WGS) entry which is preliminary data.</text>
</comment>
<dbReference type="Proteomes" id="UP001175226">
    <property type="component" value="Unassembled WGS sequence"/>
</dbReference>
<organism evidence="1 2">
    <name type="scientific">Armillaria borealis</name>
    <dbReference type="NCBI Taxonomy" id="47425"/>
    <lineage>
        <taxon>Eukaryota</taxon>
        <taxon>Fungi</taxon>
        <taxon>Dikarya</taxon>
        <taxon>Basidiomycota</taxon>
        <taxon>Agaricomycotina</taxon>
        <taxon>Agaricomycetes</taxon>
        <taxon>Agaricomycetidae</taxon>
        <taxon>Agaricales</taxon>
        <taxon>Marasmiineae</taxon>
        <taxon>Physalacriaceae</taxon>
        <taxon>Armillaria</taxon>
    </lineage>
</organism>
<keyword evidence="2" id="KW-1185">Reference proteome</keyword>
<gene>
    <name evidence="1" type="ORF">EV421DRAFT_1746618</name>
</gene>
<dbReference type="AlphaFoldDB" id="A0AA39M5G8"/>
<dbReference type="EMBL" id="JAUEPT010000363">
    <property type="protein sequence ID" value="KAK0421682.1"/>
    <property type="molecule type" value="Genomic_DNA"/>
</dbReference>
<accession>A0AA39M5G8</accession>
<name>A0AA39M5G8_9AGAR</name>
<reference evidence="1" key="1">
    <citation type="submission" date="2023-06" db="EMBL/GenBank/DDBJ databases">
        <authorList>
            <consortium name="Lawrence Berkeley National Laboratory"/>
            <person name="Ahrendt S."/>
            <person name="Sahu N."/>
            <person name="Indic B."/>
            <person name="Wong-Bajracharya J."/>
            <person name="Merenyi Z."/>
            <person name="Ke H.-M."/>
            <person name="Monk M."/>
            <person name="Kocsube S."/>
            <person name="Drula E."/>
            <person name="Lipzen A."/>
            <person name="Balint B."/>
            <person name="Henrissat B."/>
            <person name="Andreopoulos B."/>
            <person name="Martin F.M."/>
            <person name="Harder C.B."/>
            <person name="Rigling D."/>
            <person name="Ford K.L."/>
            <person name="Foster G.D."/>
            <person name="Pangilinan J."/>
            <person name="Papanicolaou A."/>
            <person name="Barry K."/>
            <person name="LaButti K."/>
            <person name="Viragh M."/>
            <person name="Koriabine M."/>
            <person name="Yan M."/>
            <person name="Riley R."/>
            <person name="Champramary S."/>
            <person name="Plett K.L."/>
            <person name="Tsai I.J."/>
            <person name="Slot J."/>
            <person name="Sipos G."/>
            <person name="Plett J."/>
            <person name="Nagy L.G."/>
            <person name="Grigoriev I.V."/>
        </authorList>
    </citation>
    <scope>NUCLEOTIDE SEQUENCE</scope>
    <source>
        <strain evidence="1">FPL87.14</strain>
    </source>
</reference>
<protein>
    <submittedName>
        <fullName evidence="1">Uncharacterized protein</fullName>
    </submittedName>
</protein>
<proteinExistence type="predicted"/>
<evidence type="ECO:0000313" key="2">
    <source>
        <dbReference type="Proteomes" id="UP001175226"/>
    </source>
</evidence>
<evidence type="ECO:0000313" key="1">
    <source>
        <dbReference type="EMBL" id="KAK0421682.1"/>
    </source>
</evidence>
<sequence>MQFTCTVQFTFYGGALFSTGAVHLGRGSKLQSNVTLKTPPRMPERFLHIRHCRSSFDKLDEAHIPLAFDGLVGLDARSRCISDGYYKERRFEAFLAGIMPYYAIMQPRY</sequence>